<sequence>MKRQSIVGSKVMSIDLELVSSVDVLRKRLLGSEFDESPSINAWILWVIDSEVVPSIDVEVVQLVDVEVVPSIDVESVPSVNVEVVLSINVEVEVSIDAELVSVISASSTLLSSPDLCCSSPSAII</sequence>
<evidence type="ECO:0000313" key="2">
    <source>
        <dbReference type="Proteomes" id="UP000266723"/>
    </source>
</evidence>
<organism evidence="1 2">
    <name type="scientific">Brassica cretica</name>
    <name type="common">Mustard</name>
    <dbReference type="NCBI Taxonomy" id="69181"/>
    <lineage>
        <taxon>Eukaryota</taxon>
        <taxon>Viridiplantae</taxon>
        <taxon>Streptophyta</taxon>
        <taxon>Embryophyta</taxon>
        <taxon>Tracheophyta</taxon>
        <taxon>Spermatophyta</taxon>
        <taxon>Magnoliopsida</taxon>
        <taxon>eudicotyledons</taxon>
        <taxon>Gunneridae</taxon>
        <taxon>Pentapetalae</taxon>
        <taxon>rosids</taxon>
        <taxon>malvids</taxon>
        <taxon>Brassicales</taxon>
        <taxon>Brassicaceae</taxon>
        <taxon>Brassiceae</taxon>
        <taxon>Brassica</taxon>
    </lineage>
</organism>
<protein>
    <submittedName>
        <fullName evidence="1">Uncharacterized protein</fullName>
    </submittedName>
</protein>
<comment type="caution">
    <text evidence="1">The sequence shown here is derived from an EMBL/GenBank/DDBJ whole genome shotgun (WGS) entry which is preliminary data.</text>
</comment>
<evidence type="ECO:0000313" key="1">
    <source>
        <dbReference type="EMBL" id="KAF3604805.1"/>
    </source>
</evidence>
<accession>A0ABQ7EPD2</accession>
<reference evidence="1 2" key="1">
    <citation type="journal article" date="2020" name="BMC Genomics">
        <title>Intraspecific diversification of the crop wild relative Brassica cretica Lam. using demographic model selection.</title>
        <authorList>
            <person name="Kioukis A."/>
            <person name="Michalopoulou V.A."/>
            <person name="Briers L."/>
            <person name="Pirintsos S."/>
            <person name="Studholme D.J."/>
            <person name="Pavlidis P."/>
            <person name="Sarris P.F."/>
        </authorList>
    </citation>
    <scope>NUCLEOTIDE SEQUENCE [LARGE SCALE GENOMIC DNA]</scope>
    <source>
        <strain evidence="2">cv. PFS-1207/04</strain>
    </source>
</reference>
<name>A0ABQ7EPD2_BRACR</name>
<keyword evidence="2" id="KW-1185">Reference proteome</keyword>
<gene>
    <name evidence="1" type="ORF">DY000_02048127</name>
</gene>
<dbReference type="EMBL" id="QGKV02000297">
    <property type="protein sequence ID" value="KAF3604805.1"/>
    <property type="molecule type" value="Genomic_DNA"/>
</dbReference>
<proteinExistence type="predicted"/>
<dbReference type="Proteomes" id="UP000266723">
    <property type="component" value="Unassembled WGS sequence"/>
</dbReference>